<dbReference type="EMBL" id="UHAQ01000002">
    <property type="protein sequence ID" value="SUK35376.1"/>
    <property type="molecule type" value="Genomic_DNA"/>
</dbReference>
<accession>A0A380DLP4</accession>
<keyword evidence="1" id="KW-0808">Transferase</keyword>
<dbReference type="Pfam" id="PF04464">
    <property type="entry name" value="Glyphos_transf"/>
    <property type="match status" value="1"/>
</dbReference>
<sequence>MFPRTDVLFDEAYATQIKQEMEDELPIIKGKKVILFAPTF</sequence>
<organism evidence="1 2">
    <name type="scientific">Staphylococcus aureus</name>
    <dbReference type="NCBI Taxonomy" id="1280"/>
    <lineage>
        <taxon>Bacteria</taxon>
        <taxon>Bacillati</taxon>
        <taxon>Bacillota</taxon>
        <taxon>Bacilli</taxon>
        <taxon>Bacillales</taxon>
        <taxon>Staphylococcaceae</taxon>
        <taxon>Staphylococcus</taxon>
    </lineage>
</organism>
<dbReference type="GO" id="GO:0016020">
    <property type="term" value="C:membrane"/>
    <property type="evidence" value="ECO:0007669"/>
    <property type="project" value="InterPro"/>
</dbReference>
<dbReference type="InterPro" id="IPR051612">
    <property type="entry name" value="Teichoic_Acid_Biosynth"/>
</dbReference>
<dbReference type="GO" id="GO:0047355">
    <property type="term" value="F:CDP-glycerol glycerophosphotransferase activity"/>
    <property type="evidence" value="ECO:0007669"/>
    <property type="project" value="InterPro"/>
</dbReference>
<evidence type="ECO:0000313" key="2">
    <source>
        <dbReference type="Proteomes" id="UP000254502"/>
    </source>
</evidence>
<proteinExistence type="predicted"/>
<dbReference type="PANTHER" id="PTHR37316">
    <property type="entry name" value="TEICHOIC ACID GLYCEROL-PHOSPHATE PRIMASE"/>
    <property type="match status" value="1"/>
</dbReference>
<dbReference type="AlphaFoldDB" id="A0A380DLP4"/>
<gene>
    <name evidence="1" type="ORF">NCTC5664_00608</name>
</gene>
<reference evidence="1 2" key="1">
    <citation type="submission" date="2018-06" db="EMBL/GenBank/DDBJ databases">
        <authorList>
            <consortium name="Pathogen Informatics"/>
            <person name="Doyle S."/>
        </authorList>
    </citation>
    <scope>NUCLEOTIDE SEQUENCE [LARGE SCALE GENOMIC DNA]</scope>
    <source>
        <strain evidence="1 2">NCTC5664</strain>
    </source>
</reference>
<evidence type="ECO:0000313" key="1">
    <source>
        <dbReference type="EMBL" id="SUK35376.1"/>
    </source>
</evidence>
<dbReference type="Proteomes" id="UP000254502">
    <property type="component" value="Unassembled WGS sequence"/>
</dbReference>
<name>A0A380DLP4_STAAU</name>
<protein>
    <submittedName>
        <fullName evidence="1">Polyribitolphosphotransferase</fullName>
    </submittedName>
</protein>
<dbReference type="PANTHER" id="PTHR37316:SF2">
    <property type="entry name" value="TEICHOIC ACID RIBITOL-PHOSPHATE POLYMERASE TARK"/>
    <property type="match status" value="1"/>
</dbReference>
<dbReference type="InterPro" id="IPR007554">
    <property type="entry name" value="Glycerophosphate_synth"/>
</dbReference>